<evidence type="ECO:0000256" key="2">
    <source>
        <dbReference type="ARBA" id="ARBA00023015"/>
    </source>
</evidence>
<protein>
    <submittedName>
        <fullName evidence="6">LysR family transcriptional regulator</fullName>
    </submittedName>
</protein>
<evidence type="ECO:0000256" key="1">
    <source>
        <dbReference type="ARBA" id="ARBA00009437"/>
    </source>
</evidence>
<dbReference type="SUPFAM" id="SSF46785">
    <property type="entry name" value="Winged helix' DNA-binding domain"/>
    <property type="match status" value="1"/>
</dbReference>
<gene>
    <name evidence="6" type="ORF">LRP50_12295</name>
</gene>
<dbReference type="PANTHER" id="PTHR30118">
    <property type="entry name" value="HTH-TYPE TRANSCRIPTIONAL REGULATOR LEUO-RELATED"/>
    <property type="match status" value="1"/>
</dbReference>
<dbReference type="InterPro" id="IPR005119">
    <property type="entry name" value="LysR_subst-bd"/>
</dbReference>
<comment type="similarity">
    <text evidence="1">Belongs to the LysR transcriptional regulatory family.</text>
</comment>
<keyword evidence="7" id="KW-1185">Reference proteome</keyword>
<dbReference type="InterPro" id="IPR050389">
    <property type="entry name" value="LysR-type_TF"/>
</dbReference>
<dbReference type="Gene3D" id="1.10.10.10">
    <property type="entry name" value="Winged helix-like DNA-binding domain superfamily/Winged helix DNA-binding domain"/>
    <property type="match status" value="1"/>
</dbReference>
<evidence type="ECO:0000259" key="5">
    <source>
        <dbReference type="PROSITE" id="PS50931"/>
    </source>
</evidence>
<accession>A0ABT5R224</accession>
<dbReference type="PANTHER" id="PTHR30118:SF15">
    <property type="entry name" value="TRANSCRIPTIONAL REGULATORY PROTEIN"/>
    <property type="match status" value="1"/>
</dbReference>
<dbReference type="InterPro" id="IPR036390">
    <property type="entry name" value="WH_DNA-bd_sf"/>
</dbReference>
<dbReference type="SUPFAM" id="SSF53850">
    <property type="entry name" value="Periplasmic binding protein-like II"/>
    <property type="match status" value="1"/>
</dbReference>
<dbReference type="RefSeq" id="WP_274164759.1">
    <property type="nucleotide sequence ID" value="NZ_JAJUBC010000012.1"/>
</dbReference>
<dbReference type="EMBL" id="JAJUBC010000012">
    <property type="protein sequence ID" value="MDD1793915.1"/>
    <property type="molecule type" value="Genomic_DNA"/>
</dbReference>
<proteinExistence type="inferred from homology"/>
<keyword evidence="3" id="KW-0238">DNA-binding</keyword>
<keyword evidence="2" id="KW-0805">Transcription regulation</keyword>
<dbReference type="Pfam" id="PF00126">
    <property type="entry name" value="HTH_1"/>
    <property type="match status" value="1"/>
</dbReference>
<dbReference type="Proteomes" id="UP001149400">
    <property type="component" value="Unassembled WGS sequence"/>
</dbReference>
<dbReference type="InterPro" id="IPR000847">
    <property type="entry name" value="LysR_HTH_N"/>
</dbReference>
<dbReference type="InterPro" id="IPR036388">
    <property type="entry name" value="WH-like_DNA-bd_sf"/>
</dbReference>
<evidence type="ECO:0000313" key="6">
    <source>
        <dbReference type="EMBL" id="MDD1793915.1"/>
    </source>
</evidence>
<feature type="domain" description="HTH lysR-type" evidence="5">
    <location>
        <begin position="5"/>
        <end position="62"/>
    </location>
</feature>
<evidence type="ECO:0000256" key="3">
    <source>
        <dbReference type="ARBA" id="ARBA00023125"/>
    </source>
</evidence>
<reference evidence="6" key="1">
    <citation type="submission" date="2021-12" db="EMBL/GenBank/DDBJ databases">
        <title>Enterovibrio ZSDZ35 sp. nov. and Enterovibrio ZSDZ42 sp. nov., isolated from coastal seawater in Qingdao.</title>
        <authorList>
            <person name="Zhang P."/>
        </authorList>
    </citation>
    <scope>NUCLEOTIDE SEQUENCE</scope>
    <source>
        <strain evidence="6">ZSDZ42</strain>
    </source>
</reference>
<dbReference type="PROSITE" id="PS50931">
    <property type="entry name" value="HTH_LYSR"/>
    <property type="match status" value="1"/>
</dbReference>
<keyword evidence="4" id="KW-0804">Transcription</keyword>
<dbReference type="Pfam" id="PF03466">
    <property type="entry name" value="LysR_substrate"/>
    <property type="match status" value="1"/>
</dbReference>
<comment type="caution">
    <text evidence="6">The sequence shown here is derived from an EMBL/GenBank/DDBJ whole genome shotgun (WGS) entry which is preliminary data.</text>
</comment>
<evidence type="ECO:0000256" key="4">
    <source>
        <dbReference type="ARBA" id="ARBA00023163"/>
    </source>
</evidence>
<name>A0ABT5R224_9GAMM</name>
<sequence length="294" mass="34060">MGHNLDIQSMFVLVKMYELRNVKLVADALGKTSSAISKILSKLKVHFEDPLFIQGKHGFEPTTFMDTNLAHFEQILETFDAIQHTEFSPQTLKQEIVLYGHALFWDNFGGRLYLALREEAPLARISMRQWSLEARSRMVEGENTVLFSTYDETLPQVILQKPLCEVSPTFYVRHDHPAQSMDELKHYPFVITRNPGWNDVRYPLLERLAAVGYQITPTVEVENTKAIESIVRNSDHYSFTMSRLIPEDCRGIALPTLSDDKVNCVMSYHRAKQNDPQKEWLYRVCHRVLNQLED</sequence>
<organism evidence="6 7">
    <name type="scientific">Enterovibrio gelatinilyticus</name>
    <dbReference type="NCBI Taxonomy" id="2899819"/>
    <lineage>
        <taxon>Bacteria</taxon>
        <taxon>Pseudomonadati</taxon>
        <taxon>Pseudomonadota</taxon>
        <taxon>Gammaproteobacteria</taxon>
        <taxon>Vibrionales</taxon>
        <taxon>Vibrionaceae</taxon>
        <taxon>Enterovibrio</taxon>
    </lineage>
</organism>
<dbReference type="Gene3D" id="3.40.190.10">
    <property type="entry name" value="Periplasmic binding protein-like II"/>
    <property type="match status" value="2"/>
</dbReference>
<evidence type="ECO:0000313" key="7">
    <source>
        <dbReference type="Proteomes" id="UP001149400"/>
    </source>
</evidence>